<keyword evidence="3" id="KW-1185">Reference proteome</keyword>
<organism evidence="2 3">
    <name type="scientific">Metabacillus endolithicus</name>
    <dbReference type="NCBI Taxonomy" id="1535204"/>
    <lineage>
        <taxon>Bacteria</taxon>
        <taxon>Bacillati</taxon>
        <taxon>Bacillota</taxon>
        <taxon>Bacilli</taxon>
        <taxon>Bacillales</taxon>
        <taxon>Bacillaceae</taxon>
        <taxon>Metabacillus</taxon>
    </lineage>
</organism>
<dbReference type="EMBL" id="JBHUIK010000001">
    <property type="protein sequence ID" value="MFD2212462.1"/>
    <property type="molecule type" value="Genomic_DNA"/>
</dbReference>
<dbReference type="Proteomes" id="UP001597318">
    <property type="component" value="Unassembled WGS sequence"/>
</dbReference>
<feature type="domain" description="Methyltransferase" evidence="1">
    <location>
        <begin position="35"/>
        <end position="132"/>
    </location>
</feature>
<evidence type="ECO:0000259" key="1">
    <source>
        <dbReference type="Pfam" id="PF13847"/>
    </source>
</evidence>
<dbReference type="SUPFAM" id="SSF53335">
    <property type="entry name" value="S-adenosyl-L-methionine-dependent methyltransferases"/>
    <property type="match status" value="1"/>
</dbReference>
<dbReference type="RefSeq" id="WP_247342402.1">
    <property type="nucleotide sequence ID" value="NZ_CP095550.1"/>
</dbReference>
<dbReference type="Gene3D" id="3.40.50.150">
    <property type="entry name" value="Vaccinia Virus protein VP39"/>
    <property type="match status" value="1"/>
</dbReference>
<comment type="caution">
    <text evidence="2">The sequence shown here is derived from an EMBL/GenBank/DDBJ whole genome shotgun (WGS) entry which is preliminary data.</text>
</comment>
<name>A0ABW5BQT0_9BACI</name>
<evidence type="ECO:0000313" key="3">
    <source>
        <dbReference type="Proteomes" id="UP001597318"/>
    </source>
</evidence>
<dbReference type="InterPro" id="IPR025714">
    <property type="entry name" value="Methyltranfer_dom"/>
</dbReference>
<evidence type="ECO:0000313" key="2">
    <source>
        <dbReference type="EMBL" id="MFD2212462.1"/>
    </source>
</evidence>
<dbReference type="GO" id="GO:0008168">
    <property type="term" value="F:methyltransferase activity"/>
    <property type="evidence" value="ECO:0007669"/>
    <property type="project" value="UniProtKB-KW"/>
</dbReference>
<sequence length="256" mass="29827">MKQVEKDMWDAHLYDGKHSFVSEFGHDLINMLSPKKGERILDIGCGTGDLANKLFQYEVDVTGIDKSENMINQACMKYPHIRFMAKDVLEMEYNNSFDAIFSNATLHWIKEPQQALSRIYTSLKPGGRFVAEFGGEGNVQKITDEIINAFQLTDIDFNMKQFPWYFPSVGKYTSLMERVGFHVTFACHFDRPTPLDEESGLRDWITMFAGEMFKNQNEYEKERLIKHVENNLRESLYQDGCWIADYKRIRVIGIKE</sequence>
<protein>
    <submittedName>
        <fullName evidence="2">Class I SAM-dependent methyltransferase</fullName>
    </submittedName>
</protein>
<proteinExistence type="predicted"/>
<dbReference type="PANTHER" id="PTHR43861">
    <property type="entry name" value="TRANS-ACONITATE 2-METHYLTRANSFERASE-RELATED"/>
    <property type="match status" value="1"/>
</dbReference>
<dbReference type="Pfam" id="PF13847">
    <property type="entry name" value="Methyltransf_31"/>
    <property type="match status" value="1"/>
</dbReference>
<dbReference type="PANTHER" id="PTHR43861:SF1">
    <property type="entry name" value="TRANS-ACONITATE 2-METHYLTRANSFERASE"/>
    <property type="match status" value="1"/>
</dbReference>
<keyword evidence="2" id="KW-0489">Methyltransferase</keyword>
<keyword evidence="2" id="KW-0808">Transferase</keyword>
<dbReference type="InterPro" id="IPR029063">
    <property type="entry name" value="SAM-dependent_MTases_sf"/>
</dbReference>
<accession>A0ABW5BQT0</accession>
<dbReference type="CDD" id="cd02440">
    <property type="entry name" value="AdoMet_MTases"/>
    <property type="match status" value="1"/>
</dbReference>
<gene>
    <name evidence="2" type="ORF">ACFSKK_01915</name>
</gene>
<reference evidence="3" key="1">
    <citation type="journal article" date="2019" name="Int. J. Syst. Evol. Microbiol.">
        <title>The Global Catalogue of Microorganisms (GCM) 10K type strain sequencing project: providing services to taxonomists for standard genome sequencing and annotation.</title>
        <authorList>
            <consortium name="The Broad Institute Genomics Platform"/>
            <consortium name="The Broad Institute Genome Sequencing Center for Infectious Disease"/>
            <person name="Wu L."/>
            <person name="Ma J."/>
        </authorList>
    </citation>
    <scope>NUCLEOTIDE SEQUENCE [LARGE SCALE GENOMIC DNA]</scope>
    <source>
        <strain evidence="3">CGMCC 1.15474</strain>
    </source>
</reference>
<dbReference type="GO" id="GO:0032259">
    <property type="term" value="P:methylation"/>
    <property type="evidence" value="ECO:0007669"/>
    <property type="project" value="UniProtKB-KW"/>
</dbReference>